<accession>A0A4Q8LCW0</accession>
<sequence>MHDSERSKLDEKICTLICPISAAMVGVCLTGVGLLHVALAVNQKATLADDLLAWDAVIFLIATLVSYFGLRTGTRNHRLEQVADVAFIVAMVVLTGACLYITYSISP</sequence>
<evidence type="ECO:0000256" key="1">
    <source>
        <dbReference type="SAM" id="Phobius"/>
    </source>
</evidence>
<organism evidence="2 3">
    <name type="scientific">Pseudoxanthomonas winnipegensis</name>
    <dbReference type="NCBI Taxonomy" id="2480810"/>
    <lineage>
        <taxon>Bacteria</taxon>
        <taxon>Pseudomonadati</taxon>
        <taxon>Pseudomonadota</taxon>
        <taxon>Gammaproteobacteria</taxon>
        <taxon>Lysobacterales</taxon>
        <taxon>Lysobacteraceae</taxon>
        <taxon>Pseudoxanthomonas</taxon>
    </lineage>
</organism>
<feature type="transmembrane region" description="Helical" evidence="1">
    <location>
        <begin position="82"/>
        <end position="103"/>
    </location>
</feature>
<gene>
    <name evidence="2" type="ORF">EA660_05720</name>
</gene>
<evidence type="ECO:0000313" key="3">
    <source>
        <dbReference type="Proteomes" id="UP000292627"/>
    </source>
</evidence>
<proteinExistence type="predicted"/>
<dbReference type="RefSeq" id="WP_130550577.1">
    <property type="nucleotide sequence ID" value="NZ_SHMC01000002.1"/>
</dbReference>
<comment type="caution">
    <text evidence="2">The sequence shown here is derived from an EMBL/GenBank/DDBJ whole genome shotgun (WGS) entry which is preliminary data.</text>
</comment>
<reference evidence="2 3" key="1">
    <citation type="submission" date="2019-02" db="EMBL/GenBank/DDBJ databases">
        <title>WGS of Pseudoxanthomonas species novum from clinical isolates.</title>
        <authorList>
            <person name="Bernier A.-M."/>
            <person name="Bernard K."/>
            <person name="Vachon A."/>
        </authorList>
    </citation>
    <scope>NUCLEOTIDE SEQUENCE [LARGE SCALE GENOMIC DNA]</scope>
    <source>
        <strain evidence="2 3">NML171200</strain>
    </source>
</reference>
<dbReference type="OrthoDB" id="8563419at2"/>
<keyword evidence="1" id="KW-0812">Transmembrane</keyword>
<protein>
    <submittedName>
        <fullName evidence="2">Uncharacterized protein</fullName>
    </submittedName>
</protein>
<keyword evidence="1" id="KW-0472">Membrane</keyword>
<dbReference type="Proteomes" id="UP000292627">
    <property type="component" value="Unassembled WGS sequence"/>
</dbReference>
<keyword evidence="1" id="KW-1133">Transmembrane helix</keyword>
<dbReference type="EMBL" id="SHMC01000002">
    <property type="protein sequence ID" value="TAA26719.1"/>
    <property type="molecule type" value="Genomic_DNA"/>
</dbReference>
<name>A0A4Q8LCW0_9GAMM</name>
<feature type="transmembrane region" description="Helical" evidence="1">
    <location>
        <begin position="51"/>
        <end position="70"/>
    </location>
</feature>
<dbReference type="AlphaFoldDB" id="A0A4Q8LCW0"/>
<feature type="transmembrane region" description="Helical" evidence="1">
    <location>
        <begin position="12"/>
        <end position="39"/>
    </location>
</feature>
<evidence type="ECO:0000313" key="2">
    <source>
        <dbReference type="EMBL" id="TAA26719.1"/>
    </source>
</evidence>